<proteinExistence type="predicted"/>
<dbReference type="SUPFAM" id="SSF90123">
    <property type="entry name" value="ABC transporter transmembrane region"/>
    <property type="match status" value="1"/>
</dbReference>
<evidence type="ECO:0000256" key="5">
    <source>
        <dbReference type="ARBA" id="ARBA00022989"/>
    </source>
</evidence>
<keyword evidence="3" id="KW-0547">Nucleotide-binding</keyword>
<protein>
    <submittedName>
        <fullName evidence="10">ABC transporter ATP-binding protein</fullName>
    </submittedName>
</protein>
<dbReference type="Gene3D" id="3.40.50.300">
    <property type="entry name" value="P-loop containing nucleotide triphosphate hydrolases"/>
    <property type="match status" value="1"/>
</dbReference>
<feature type="transmembrane region" description="Helical" evidence="7">
    <location>
        <begin position="190"/>
        <end position="208"/>
    </location>
</feature>
<dbReference type="Pfam" id="PF00664">
    <property type="entry name" value="ABC_membrane"/>
    <property type="match status" value="1"/>
</dbReference>
<accession>A0ABU4JS03</accession>
<dbReference type="CDD" id="cd03254">
    <property type="entry name" value="ABCC_Glucan_exporter_like"/>
    <property type="match status" value="1"/>
</dbReference>
<dbReference type="InterPro" id="IPR003593">
    <property type="entry name" value="AAA+_ATPase"/>
</dbReference>
<dbReference type="PROSITE" id="PS50929">
    <property type="entry name" value="ABC_TM1F"/>
    <property type="match status" value="1"/>
</dbReference>
<feature type="domain" description="ABC transmembrane type-1" evidence="9">
    <location>
        <begin position="42"/>
        <end position="333"/>
    </location>
</feature>
<evidence type="ECO:0000256" key="4">
    <source>
        <dbReference type="ARBA" id="ARBA00022840"/>
    </source>
</evidence>
<sequence length="606" mass="69111">MRKNSRRLEYNTADSEKVVKKNNSKMTKRLMKYILPHWKGFLLSLILILIVSAASLARPYIIKVAIDSYIKRGLDKSIPVNSAINSIKILAFVYFSLMLLEFILSYFQAYILQSTGKKIIMRLREDIFNHLQKLPVAYFDKNPVGKIVTRVTNDTDSLNDMFTDVGIGFLQNVFIMSGIIVVMINLNSTLTVICLLVTPLMFLATLSFKKRAKSVFREIRAKLALINSFISENVPGMKIIQIFNMENKKYEEFNNINKDFYDSSLKQIVLFGVFRPFMDVVKTLSLALILLYGGTALVKGTIEVGTLYAFINYINRLFQPIIELTDQYNTYQSSMISAEKIFDLLDEETEKQPQKEEKLSKVKGEIQFRNVWFAYEGTNWVLKDISFNIGKGQSAAFVGTTGAGKTSIINLICGFYQHQRGEILIDGISIKNIKKEDLRKNIGLILQDVFLFAGDIETNIRLYSEDISLDDVKKAAEYVNAGYFIENLSEGYKHQVKEKGVEFSMGQRQLLSFARALVHNPAILVMDEATSNIDTETEATIHQVVEKLMNGRTSIRIAHRLSTVRNVDKIIVLDKGQIVEIGSHQELMQREGFYSNLYKLQYKGII</sequence>
<dbReference type="InterPro" id="IPR003439">
    <property type="entry name" value="ABC_transporter-like_ATP-bd"/>
</dbReference>
<evidence type="ECO:0000256" key="6">
    <source>
        <dbReference type="ARBA" id="ARBA00023136"/>
    </source>
</evidence>
<evidence type="ECO:0000259" key="8">
    <source>
        <dbReference type="PROSITE" id="PS50893"/>
    </source>
</evidence>
<keyword evidence="2 7" id="KW-0812">Transmembrane</keyword>
<reference evidence="10 11" key="1">
    <citation type="submission" date="2023-04" db="EMBL/GenBank/DDBJ databases">
        <title>Clostridium tannerae sp. nov., isolated from the fecal material of an alpaca.</title>
        <authorList>
            <person name="Miller S."/>
            <person name="Hendry M."/>
            <person name="King J."/>
            <person name="Sankaranarayanan K."/>
            <person name="Lawson P.A."/>
        </authorList>
    </citation>
    <scope>NUCLEOTIDE SEQUENCE [LARGE SCALE GENOMIC DNA]</scope>
    <source>
        <strain evidence="10 11">A1-XYC3</strain>
    </source>
</reference>
<feature type="transmembrane region" description="Helical" evidence="7">
    <location>
        <begin position="89"/>
        <end position="112"/>
    </location>
</feature>
<comment type="subcellular location">
    <subcellularLocation>
        <location evidence="1">Cell membrane</location>
        <topology evidence="1">Multi-pass membrane protein</topology>
    </subcellularLocation>
</comment>
<evidence type="ECO:0000256" key="7">
    <source>
        <dbReference type="SAM" id="Phobius"/>
    </source>
</evidence>
<dbReference type="CDD" id="cd18544">
    <property type="entry name" value="ABC_6TM_TmrA_like"/>
    <property type="match status" value="1"/>
</dbReference>
<feature type="domain" description="ABC transporter" evidence="8">
    <location>
        <begin position="366"/>
        <end position="600"/>
    </location>
</feature>
<dbReference type="EMBL" id="JARUJP010000006">
    <property type="protein sequence ID" value="MDW8800910.1"/>
    <property type="molecule type" value="Genomic_DNA"/>
</dbReference>
<dbReference type="SUPFAM" id="SSF52540">
    <property type="entry name" value="P-loop containing nucleoside triphosphate hydrolases"/>
    <property type="match status" value="1"/>
</dbReference>
<keyword evidence="5 7" id="KW-1133">Transmembrane helix</keyword>
<evidence type="ECO:0000256" key="2">
    <source>
        <dbReference type="ARBA" id="ARBA00022692"/>
    </source>
</evidence>
<dbReference type="PANTHER" id="PTHR43394">
    <property type="entry name" value="ATP-DEPENDENT PERMEASE MDL1, MITOCHONDRIAL"/>
    <property type="match status" value="1"/>
</dbReference>
<dbReference type="Gene3D" id="1.20.1560.10">
    <property type="entry name" value="ABC transporter type 1, transmembrane domain"/>
    <property type="match status" value="1"/>
</dbReference>
<dbReference type="InterPro" id="IPR036640">
    <property type="entry name" value="ABC1_TM_sf"/>
</dbReference>
<evidence type="ECO:0000259" key="9">
    <source>
        <dbReference type="PROSITE" id="PS50929"/>
    </source>
</evidence>
<dbReference type="PROSITE" id="PS50893">
    <property type="entry name" value="ABC_TRANSPORTER_2"/>
    <property type="match status" value="1"/>
</dbReference>
<name>A0ABU4JS03_9CLOT</name>
<evidence type="ECO:0000256" key="1">
    <source>
        <dbReference type="ARBA" id="ARBA00004651"/>
    </source>
</evidence>
<evidence type="ECO:0000313" key="10">
    <source>
        <dbReference type="EMBL" id="MDW8800910.1"/>
    </source>
</evidence>
<gene>
    <name evidence="10" type="ORF">P8V03_07060</name>
</gene>
<keyword evidence="4 10" id="KW-0067">ATP-binding</keyword>
<feature type="transmembrane region" description="Helical" evidence="7">
    <location>
        <begin position="284"/>
        <end position="311"/>
    </location>
</feature>
<evidence type="ECO:0000256" key="3">
    <source>
        <dbReference type="ARBA" id="ARBA00022741"/>
    </source>
</evidence>
<keyword evidence="11" id="KW-1185">Reference proteome</keyword>
<comment type="caution">
    <text evidence="10">The sequence shown here is derived from an EMBL/GenBank/DDBJ whole genome shotgun (WGS) entry which is preliminary data.</text>
</comment>
<dbReference type="InterPro" id="IPR027417">
    <property type="entry name" value="P-loop_NTPase"/>
</dbReference>
<dbReference type="SMART" id="SM00382">
    <property type="entry name" value="AAA"/>
    <property type="match status" value="1"/>
</dbReference>
<organism evidence="10 11">
    <name type="scientific">Clostridium tanneri</name>
    <dbReference type="NCBI Taxonomy" id="3037988"/>
    <lineage>
        <taxon>Bacteria</taxon>
        <taxon>Bacillati</taxon>
        <taxon>Bacillota</taxon>
        <taxon>Clostridia</taxon>
        <taxon>Eubacteriales</taxon>
        <taxon>Clostridiaceae</taxon>
        <taxon>Clostridium</taxon>
    </lineage>
</organism>
<dbReference type="GO" id="GO:0005524">
    <property type="term" value="F:ATP binding"/>
    <property type="evidence" value="ECO:0007669"/>
    <property type="project" value="UniProtKB-KW"/>
</dbReference>
<dbReference type="InterPro" id="IPR011527">
    <property type="entry name" value="ABC1_TM_dom"/>
</dbReference>
<feature type="transmembrane region" description="Helical" evidence="7">
    <location>
        <begin position="165"/>
        <end position="184"/>
    </location>
</feature>
<dbReference type="RefSeq" id="WP_318797553.1">
    <property type="nucleotide sequence ID" value="NZ_JARUJP010000006.1"/>
</dbReference>
<dbReference type="Proteomes" id="UP001281656">
    <property type="component" value="Unassembled WGS sequence"/>
</dbReference>
<dbReference type="PANTHER" id="PTHR43394:SF1">
    <property type="entry name" value="ATP-BINDING CASSETTE SUB-FAMILY B MEMBER 10, MITOCHONDRIAL"/>
    <property type="match status" value="1"/>
</dbReference>
<evidence type="ECO:0000313" key="11">
    <source>
        <dbReference type="Proteomes" id="UP001281656"/>
    </source>
</evidence>
<dbReference type="Pfam" id="PF00005">
    <property type="entry name" value="ABC_tran"/>
    <property type="match status" value="1"/>
</dbReference>
<keyword evidence="6 7" id="KW-0472">Membrane</keyword>
<dbReference type="InterPro" id="IPR039421">
    <property type="entry name" value="Type_1_exporter"/>
</dbReference>